<evidence type="ECO:0000256" key="1">
    <source>
        <dbReference type="ARBA" id="ARBA00010333"/>
    </source>
</evidence>
<sequence>MNAKRIALKLGIVSLLGLLLPSLGANLQAAESSLRIGIEAAYPPFASKTPDNTIIGFDYDIGQALCAEMKVRCVWQEQEFDGLIPALKVKKVDAVISSMSITPERLKSVDFTHRYYRIPARLVFRKGSGISDIPAQLKGKRIGVQRATNFDRYVTETFAPAGAEVIRYGSQNEIFLDLLGGRLDATMASSVVIDESLLKRPEGQDFEFVGPNFTQEQYFGTGIGIAVRKNDPLAGRFNQALATIRANGTYEKIRQKYFDFDIYGE</sequence>
<accession>A0ABY9G3N6</accession>
<gene>
    <name evidence="6" type="ORF">PSH57_14970</name>
</gene>
<dbReference type="PANTHER" id="PTHR35936:SF17">
    <property type="entry name" value="ARGININE-BINDING EXTRACELLULAR PROTEIN ARTP"/>
    <property type="match status" value="1"/>
</dbReference>
<dbReference type="SMART" id="SM00079">
    <property type="entry name" value="PBPe"/>
    <property type="match status" value="1"/>
</dbReference>
<reference evidence="6 7" key="1">
    <citation type="submission" date="2023-02" db="EMBL/GenBank/DDBJ databases">
        <title>Evolution of Hrp T3SS in non-pathogenic Pseudomonas fluorescens.</title>
        <authorList>
            <person name="Liao K."/>
            <person name="Wei H."/>
            <person name="Gu Y."/>
        </authorList>
    </citation>
    <scope>NUCLEOTIDE SEQUENCE [LARGE SCALE GENOMIC DNA]</scope>
    <source>
        <strain evidence="6 7">FP205</strain>
    </source>
</reference>
<keyword evidence="7" id="KW-1185">Reference proteome</keyword>
<evidence type="ECO:0000313" key="7">
    <source>
        <dbReference type="Proteomes" id="UP001230339"/>
    </source>
</evidence>
<dbReference type="Gene3D" id="3.40.190.10">
    <property type="entry name" value="Periplasmic binding protein-like II"/>
    <property type="match status" value="2"/>
</dbReference>
<comment type="similarity">
    <text evidence="1">Belongs to the bacterial solute-binding protein 3 family.</text>
</comment>
<dbReference type="PANTHER" id="PTHR35936">
    <property type="entry name" value="MEMBRANE-BOUND LYTIC MUREIN TRANSGLYCOSYLASE F"/>
    <property type="match status" value="1"/>
</dbReference>
<dbReference type="Pfam" id="PF00497">
    <property type="entry name" value="SBP_bac_3"/>
    <property type="match status" value="1"/>
</dbReference>
<feature type="domain" description="Solute-binding protein family 3/N-terminal" evidence="4">
    <location>
        <begin position="33"/>
        <end position="261"/>
    </location>
</feature>
<dbReference type="SUPFAM" id="SSF53850">
    <property type="entry name" value="Periplasmic binding protein-like II"/>
    <property type="match status" value="1"/>
</dbReference>
<protein>
    <submittedName>
        <fullName evidence="6">ABC transporter substrate-binding protein</fullName>
    </submittedName>
</protein>
<evidence type="ECO:0000256" key="3">
    <source>
        <dbReference type="SAM" id="SignalP"/>
    </source>
</evidence>
<organism evidence="6 7">
    <name type="scientific">Pseudomonas hefeiensis</name>
    <dbReference type="NCBI Taxonomy" id="2738125"/>
    <lineage>
        <taxon>Bacteria</taxon>
        <taxon>Pseudomonadati</taxon>
        <taxon>Pseudomonadota</taxon>
        <taxon>Gammaproteobacteria</taxon>
        <taxon>Pseudomonadales</taxon>
        <taxon>Pseudomonadaceae</taxon>
        <taxon>Pseudomonas</taxon>
    </lineage>
</organism>
<evidence type="ECO:0000313" key="6">
    <source>
        <dbReference type="EMBL" id="WLH10218.1"/>
    </source>
</evidence>
<keyword evidence="2 3" id="KW-0732">Signal</keyword>
<evidence type="ECO:0000256" key="2">
    <source>
        <dbReference type="ARBA" id="ARBA00022729"/>
    </source>
</evidence>
<evidence type="ECO:0000259" key="4">
    <source>
        <dbReference type="SMART" id="SM00062"/>
    </source>
</evidence>
<name>A0ABY9G3N6_9PSED</name>
<dbReference type="RefSeq" id="WP_305383746.1">
    <property type="nucleotide sequence ID" value="NZ_CP117426.1"/>
</dbReference>
<evidence type="ECO:0000259" key="5">
    <source>
        <dbReference type="SMART" id="SM00079"/>
    </source>
</evidence>
<dbReference type="CDD" id="cd13703">
    <property type="entry name" value="PBP2_HisJ_LAO"/>
    <property type="match status" value="1"/>
</dbReference>
<dbReference type="Proteomes" id="UP001230339">
    <property type="component" value="Chromosome"/>
</dbReference>
<feature type="signal peptide" evidence="3">
    <location>
        <begin position="1"/>
        <end position="29"/>
    </location>
</feature>
<dbReference type="SMART" id="SM00062">
    <property type="entry name" value="PBPb"/>
    <property type="match status" value="1"/>
</dbReference>
<dbReference type="InterPro" id="IPR001320">
    <property type="entry name" value="Iontro_rcpt_C"/>
</dbReference>
<proteinExistence type="inferred from homology"/>
<dbReference type="InterPro" id="IPR001638">
    <property type="entry name" value="Solute-binding_3/MltF_N"/>
</dbReference>
<feature type="domain" description="Ionotropic glutamate receptor C-terminal" evidence="5">
    <location>
        <begin position="33"/>
        <end position="260"/>
    </location>
</feature>
<dbReference type="EMBL" id="CP117449">
    <property type="protein sequence ID" value="WLH10218.1"/>
    <property type="molecule type" value="Genomic_DNA"/>
</dbReference>
<feature type="chain" id="PRO_5045387595" evidence="3">
    <location>
        <begin position="30"/>
        <end position="265"/>
    </location>
</feature>